<reference evidence="3" key="2">
    <citation type="submission" date="2013-12" db="EMBL/GenBank/DDBJ databases">
        <authorList>
            <person name="Yu Y."/>
            <person name="Lee S."/>
            <person name="de Baynast K."/>
            <person name="Wissotski M."/>
            <person name="Liu L."/>
            <person name="Talag J."/>
            <person name="Goicoechea J."/>
            <person name="Angelova A."/>
            <person name="Jetty R."/>
            <person name="Kudrna D."/>
            <person name="Golser W."/>
            <person name="Rivera L."/>
            <person name="Zhang J."/>
            <person name="Wing R."/>
        </authorList>
    </citation>
    <scope>NUCLEOTIDE SEQUENCE</scope>
</reference>
<sequence>MSEGREREAASEAELAGDCFGASASAARSAPAQAGSVSLPRPRASVLSWAARRRSPLAEDDEGEEERPGGRRRRRQTRLRLARSGDDSDLLLRRRLRRIHGPRRPAPPRRVKSPESGGERACDSVRGEECWARFWIRGLCMKFWI</sequence>
<keyword evidence="3" id="KW-1185">Reference proteome</keyword>
<evidence type="ECO:0000256" key="1">
    <source>
        <dbReference type="SAM" id="MobiDB-lite"/>
    </source>
</evidence>
<dbReference type="HOGENOM" id="CLU_1789665_0_0_1"/>
<reference evidence="2" key="3">
    <citation type="submission" date="2015-04" db="UniProtKB">
        <authorList>
            <consortium name="EnsemblPlants"/>
        </authorList>
    </citation>
    <scope>IDENTIFICATION</scope>
</reference>
<name>A0A0D9XSY6_9ORYZ</name>
<protein>
    <submittedName>
        <fullName evidence="2">Uncharacterized protein</fullName>
    </submittedName>
</protein>
<feature type="region of interest" description="Disordered" evidence="1">
    <location>
        <begin position="23"/>
        <end position="122"/>
    </location>
</feature>
<organism evidence="2 3">
    <name type="scientific">Leersia perrieri</name>
    <dbReference type="NCBI Taxonomy" id="77586"/>
    <lineage>
        <taxon>Eukaryota</taxon>
        <taxon>Viridiplantae</taxon>
        <taxon>Streptophyta</taxon>
        <taxon>Embryophyta</taxon>
        <taxon>Tracheophyta</taxon>
        <taxon>Spermatophyta</taxon>
        <taxon>Magnoliopsida</taxon>
        <taxon>Liliopsida</taxon>
        <taxon>Poales</taxon>
        <taxon>Poaceae</taxon>
        <taxon>BOP clade</taxon>
        <taxon>Oryzoideae</taxon>
        <taxon>Oryzeae</taxon>
        <taxon>Oryzinae</taxon>
        <taxon>Leersia</taxon>
    </lineage>
</organism>
<accession>A0A0D9XSY6</accession>
<reference evidence="2 3" key="1">
    <citation type="submission" date="2012-08" db="EMBL/GenBank/DDBJ databases">
        <title>Oryza genome evolution.</title>
        <authorList>
            <person name="Wing R.A."/>
        </authorList>
    </citation>
    <scope>NUCLEOTIDE SEQUENCE</scope>
</reference>
<feature type="compositionally biased region" description="Low complexity" evidence="1">
    <location>
        <begin position="23"/>
        <end position="36"/>
    </location>
</feature>
<evidence type="ECO:0000313" key="2">
    <source>
        <dbReference type="EnsemblPlants" id="LPERR11G13040.1"/>
    </source>
</evidence>
<proteinExistence type="predicted"/>
<dbReference type="Proteomes" id="UP000032180">
    <property type="component" value="Chromosome 11"/>
</dbReference>
<dbReference type="Gramene" id="LPERR11G13040.1">
    <property type="protein sequence ID" value="LPERR11G13040.1"/>
    <property type="gene ID" value="LPERR11G13040"/>
</dbReference>
<feature type="compositionally biased region" description="Basic and acidic residues" evidence="1">
    <location>
        <begin position="83"/>
        <end position="92"/>
    </location>
</feature>
<feature type="compositionally biased region" description="Basic residues" evidence="1">
    <location>
        <begin position="93"/>
        <end position="111"/>
    </location>
</feature>
<feature type="compositionally biased region" description="Basic residues" evidence="1">
    <location>
        <begin position="70"/>
        <end position="81"/>
    </location>
</feature>
<evidence type="ECO:0000313" key="3">
    <source>
        <dbReference type="Proteomes" id="UP000032180"/>
    </source>
</evidence>
<dbReference type="AlphaFoldDB" id="A0A0D9XSY6"/>
<dbReference type="EnsemblPlants" id="LPERR11G13040.1">
    <property type="protein sequence ID" value="LPERR11G13040.1"/>
    <property type="gene ID" value="LPERR11G13040"/>
</dbReference>